<evidence type="ECO:0000313" key="2">
    <source>
        <dbReference type="Proteomes" id="UP001238088"/>
    </source>
</evidence>
<reference evidence="1 2" key="1">
    <citation type="submission" date="2023-07" db="EMBL/GenBank/DDBJ databases">
        <title>Genomic Encyclopedia of Type Strains, Phase IV (KMG-IV): sequencing the most valuable type-strain genomes for metagenomic binning, comparative biology and taxonomic classification.</title>
        <authorList>
            <person name="Goeker M."/>
        </authorList>
    </citation>
    <scope>NUCLEOTIDE SEQUENCE [LARGE SCALE GENOMIC DNA]</scope>
    <source>
        <strain evidence="1 2">DSM 23494</strain>
    </source>
</reference>
<accession>A0ABU0AM20</accession>
<gene>
    <name evidence="1" type="ORF">J2S17_003812</name>
</gene>
<proteinExistence type="predicted"/>
<keyword evidence="2" id="KW-1185">Reference proteome</keyword>
<comment type="caution">
    <text evidence="1">The sequence shown here is derived from an EMBL/GenBank/DDBJ whole genome shotgun (WGS) entry which is preliminary data.</text>
</comment>
<organism evidence="1 2">
    <name type="scientific">Cytobacillus purgationiresistens</name>
    <dbReference type="NCBI Taxonomy" id="863449"/>
    <lineage>
        <taxon>Bacteria</taxon>
        <taxon>Bacillati</taxon>
        <taxon>Bacillota</taxon>
        <taxon>Bacilli</taxon>
        <taxon>Bacillales</taxon>
        <taxon>Bacillaceae</taxon>
        <taxon>Cytobacillus</taxon>
    </lineage>
</organism>
<evidence type="ECO:0000313" key="1">
    <source>
        <dbReference type="EMBL" id="MDQ0271924.1"/>
    </source>
</evidence>
<dbReference type="RefSeq" id="WP_307477244.1">
    <property type="nucleotide sequence ID" value="NZ_JAUSUB010000018.1"/>
</dbReference>
<protein>
    <submittedName>
        <fullName evidence="1">Uncharacterized protein</fullName>
    </submittedName>
</protein>
<dbReference type="Proteomes" id="UP001238088">
    <property type="component" value="Unassembled WGS sequence"/>
</dbReference>
<name>A0ABU0AM20_9BACI</name>
<dbReference type="EMBL" id="JAUSUB010000018">
    <property type="protein sequence ID" value="MDQ0271924.1"/>
    <property type="molecule type" value="Genomic_DNA"/>
</dbReference>
<sequence>MKSIEILKSFYREINKDKTLIFNYSKVSEFERNLFISISNFINKKYNYQLKGLTKLHFHRLENAIDITSDDKILINRANKLNSMITTRTITMGYGGNAEKKIIKNYKLDIFIEALKEYIEEYERKALT</sequence>